<evidence type="ECO:0000313" key="2">
    <source>
        <dbReference type="Proteomes" id="UP001337655"/>
    </source>
</evidence>
<dbReference type="AlphaFoldDB" id="A0AAV9P826"/>
<dbReference type="EMBL" id="JAVRRT010000009">
    <property type="protein sequence ID" value="KAK5169193.1"/>
    <property type="molecule type" value="Genomic_DNA"/>
</dbReference>
<dbReference type="Proteomes" id="UP001337655">
    <property type="component" value="Unassembled WGS sequence"/>
</dbReference>
<dbReference type="GeneID" id="89927842"/>
<proteinExistence type="predicted"/>
<sequence>MDEDPCIFTPCGHAITVDSLDGTAEMQKYYDIEPLSGKLTGLKPSPEPFSIQDSKPCPECRGSLRNEARHGRIVRRAALDEHQDLAARLSKIEGDLLGSLDSKRKPSQSVFLEGDVIAQMGVVRRLKTSKRYNKLFLLVQEIAHFSQQLTEDEQPYQRVHDLVEIARCRNSSSDHPAAFNFESEELQLRDHLLSSNLLIRSHIILFSDIVDVQVGTPTVLRGVLRVDFSANRALCDELTTEAKDGAYVRQEAKALVLWAKLAAMECGIHSIDADGDGSGSQHYIDELNLRAVERLKDVEKIFAQQAEKSEQRQMRLRRERPDLVQETPSAGMEAIRTKAAEVRRMLHEGVSSTEMRMIVGTMSKEFGGTGHWYRCVNGHPFTANAGCPWLSRRVQPWEGRVIGQLLASHQLVTSRRGLGK</sequence>
<organism evidence="1 2">
    <name type="scientific">Saxophila tyrrhenica</name>
    <dbReference type="NCBI Taxonomy" id="1690608"/>
    <lineage>
        <taxon>Eukaryota</taxon>
        <taxon>Fungi</taxon>
        <taxon>Dikarya</taxon>
        <taxon>Ascomycota</taxon>
        <taxon>Pezizomycotina</taxon>
        <taxon>Dothideomycetes</taxon>
        <taxon>Dothideomycetidae</taxon>
        <taxon>Mycosphaerellales</taxon>
        <taxon>Extremaceae</taxon>
        <taxon>Saxophila</taxon>
    </lineage>
</organism>
<gene>
    <name evidence="1" type="ORF">LTR77_006502</name>
</gene>
<reference evidence="1 2" key="1">
    <citation type="submission" date="2023-08" db="EMBL/GenBank/DDBJ databases">
        <title>Black Yeasts Isolated from many extreme environments.</title>
        <authorList>
            <person name="Coleine C."/>
            <person name="Stajich J.E."/>
            <person name="Selbmann L."/>
        </authorList>
    </citation>
    <scope>NUCLEOTIDE SEQUENCE [LARGE SCALE GENOMIC DNA]</scope>
    <source>
        <strain evidence="1 2">CCFEE 5935</strain>
    </source>
</reference>
<comment type="caution">
    <text evidence="1">The sequence shown here is derived from an EMBL/GenBank/DDBJ whole genome shotgun (WGS) entry which is preliminary data.</text>
</comment>
<keyword evidence="2" id="KW-1185">Reference proteome</keyword>
<protein>
    <submittedName>
        <fullName evidence="1">Uncharacterized protein</fullName>
    </submittedName>
</protein>
<evidence type="ECO:0000313" key="1">
    <source>
        <dbReference type="EMBL" id="KAK5169193.1"/>
    </source>
</evidence>
<accession>A0AAV9P826</accession>
<dbReference type="RefSeq" id="XP_064658659.1">
    <property type="nucleotide sequence ID" value="XM_064803744.1"/>
</dbReference>
<name>A0AAV9P826_9PEZI</name>